<evidence type="ECO:0008006" key="4">
    <source>
        <dbReference type="Google" id="ProtNLM"/>
    </source>
</evidence>
<keyword evidence="3" id="KW-1185">Reference proteome</keyword>
<evidence type="ECO:0000256" key="1">
    <source>
        <dbReference type="SAM" id="MobiDB-lite"/>
    </source>
</evidence>
<evidence type="ECO:0000313" key="2">
    <source>
        <dbReference type="EMBL" id="RMB98913.1"/>
    </source>
</evidence>
<accession>A0A3M0JIR9</accession>
<protein>
    <recommendedName>
        <fullName evidence="4">Myotubularin phosphatase domain-containing protein</fullName>
    </recommendedName>
</protein>
<proteinExistence type="predicted"/>
<dbReference type="Proteomes" id="UP000269221">
    <property type="component" value="Unassembled WGS sequence"/>
</dbReference>
<feature type="region of interest" description="Disordered" evidence="1">
    <location>
        <begin position="42"/>
        <end position="64"/>
    </location>
</feature>
<dbReference type="AlphaFoldDB" id="A0A3M0JIR9"/>
<comment type="caution">
    <text evidence="2">The sequence shown here is derived from an EMBL/GenBank/DDBJ whole genome shotgun (WGS) entry which is preliminary data.</text>
</comment>
<organism evidence="2 3">
    <name type="scientific">Hirundo rustica rustica</name>
    <dbReference type="NCBI Taxonomy" id="333673"/>
    <lineage>
        <taxon>Eukaryota</taxon>
        <taxon>Metazoa</taxon>
        <taxon>Chordata</taxon>
        <taxon>Craniata</taxon>
        <taxon>Vertebrata</taxon>
        <taxon>Euteleostomi</taxon>
        <taxon>Archelosauria</taxon>
        <taxon>Archosauria</taxon>
        <taxon>Dinosauria</taxon>
        <taxon>Saurischia</taxon>
        <taxon>Theropoda</taxon>
        <taxon>Coelurosauria</taxon>
        <taxon>Aves</taxon>
        <taxon>Neognathae</taxon>
        <taxon>Neoaves</taxon>
        <taxon>Telluraves</taxon>
        <taxon>Australaves</taxon>
        <taxon>Passeriformes</taxon>
        <taxon>Sylvioidea</taxon>
        <taxon>Hirundinidae</taxon>
        <taxon>Hirundo</taxon>
    </lineage>
</organism>
<dbReference type="OrthoDB" id="2408718at2759"/>
<dbReference type="PANTHER" id="PTHR13524">
    <property type="entry name" value="MYOTUBULARIN-RELATED"/>
    <property type="match status" value="1"/>
</dbReference>
<name>A0A3M0JIR9_HIRRU</name>
<reference evidence="2 3" key="1">
    <citation type="submission" date="2018-07" db="EMBL/GenBank/DDBJ databases">
        <title>A high quality draft genome assembly of the barn swallow (H. rustica rustica).</title>
        <authorList>
            <person name="Formenti G."/>
            <person name="Chiara M."/>
            <person name="Poveda L."/>
            <person name="Francoijs K.-J."/>
            <person name="Bonisoli-Alquati A."/>
            <person name="Canova L."/>
            <person name="Gianfranceschi L."/>
            <person name="Horner D.S."/>
            <person name="Saino N."/>
        </authorList>
    </citation>
    <scope>NUCLEOTIDE SEQUENCE [LARGE SCALE GENOMIC DNA]</scope>
    <source>
        <strain evidence="2">Chelidonia</strain>
        <tissue evidence="2">Blood</tissue>
    </source>
</reference>
<dbReference type="InterPro" id="IPR039802">
    <property type="entry name" value="MTMR14"/>
</dbReference>
<dbReference type="PANTHER" id="PTHR13524:SF2">
    <property type="entry name" value="MYOTUBULARIN-RELATED PROTEIN 14"/>
    <property type="match status" value="1"/>
</dbReference>
<dbReference type="STRING" id="333673.A0A3M0JIR9"/>
<dbReference type="EMBL" id="QRBI01000151">
    <property type="protein sequence ID" value="RMB98913.1"/>
    <property type="molecule type" value="Genomic_DNA"/>
</dbReference>
<dbReference type="GO" id="GO:0004438">
    <property type="term" value="F:phosphatidylinositol-3-phosphate phosphatase activity"/>
    <property type="evidence" value="ECO:0007669"/>
    <property type="project" value="InterPro"/>
</dbReference>
<sequence>MAAAAARGCPPAGSGDRALAELLLEFSRVQYRAKDGGGAAAAKVRAPGLGGRGERGPARRALSGGSAQVERIERRCLELFGRDYRYSVIPNVHGEVCAHYPRHIVLLEREAGAGRDS</sequence>
<evidence type="ECO:0000313" key="3">
    <source>
        <dbReference type="Proteomes" id="UP000269221"/>
    </source>
</evidence>
<gene>
    <name evidence="2" type="ORF">DUI87_24458</name>
</gene>